<organism evidence="1 2">
    <name type="scientific">Liquorilactobacillus nagelii</name>
    <dbReference type="NCBI Taxonomy" id="82688"/>
    <lineage>
        <taxon>Bacteria</taxon>
        <taxon>Bacillati</taxon>
        <taxon>Bacillota</taxon>
        <taxon>Bacilli</taxon>
        <taxon>Lactobacillales</taxon>
        <taxon>Lactobacillaceae</taxon>
        <taxon>Liquorilactobacillus</taxon>
    </lineage>
</organism>
<reference evidence="1 2" key="1">
    <citation type="submission" date="2016-11" db="EMBL/GenBank/DDBJ databases">
        <title>Interaction between Lactobacillus species and yeast in water kefir.</title>
        <authorList>
            <person name="Behr J."/>
            <person name="Xu D."/>
            <person name="Vogel R.F."/>
        </authorList>
    </citation>
    <scope>NUCLEOTIDE SEQUENCE [LARGE SCALE GENOMIC DNA]</scope>
    <source>
        <strain evidence="1 2">TMW 1.1827</strain>
    </source>
</reference>
<dbReference type="KEGG" id="lng:BSQ50_00925"/>
<accession>A0A3Q8CFG4</accession>
<sequence length="330" mass="37238">MKSPPLKEIFSQTIHQKANAQSNPIRALEQWKDEIHHYKDVKSKFSSFEDIDQAIRQMIVERGYLVPILQEYDQTKRKKFIDAMNTPVLEPESSVASNVAEWLSCGLILHNFQDGEEPELTTCLFCGNEIDPEEVKSYISDRIDNEYAKLIAAIGQFQKNLADSLIELSQLQVAGKVDEKIIDSAREQITNLQTVLTDKHHHTDQDLGLGEDVFSGILAVNDTIRQVRDEADAGLAQLRHEQDNIEKLAKRSIGLALQGRQDVDAAVQQIGSVEKRLDEENRSLELTKDFLKKLNEKSSDLEGFLSLMNGTLKTVGMDFHLQFSAISSTN</sequence>
<dbReference type="GeneID" id="78522530"/>
<dbReference type="RefSeq" id="WP_057886622.1">
    <property type="nucleotide sequence ID" value="NZ_JAGPZD010000004.1"/>
</dbReference>
<keyword evidence="2" id="KW-1185">Reference proteome</keyword>
<dbReference type="Proteomes" id="UP000324497">
    <property type="component" value="Chromosome"/>
</dbReference>
<dbReference type="EMBL" id="CP018180">
    <property type="protein sequence ID" value="AUJ31256.1"/>
    <property type="molecule type" value="Genomic_DNA"/>
</dbReference>
<evidence type="ECO:0000313" key="2">
    <source>
        <dbReference type="Proteomes" id="UP000324497"/>
    </source>
</evidence>
<dbReference type="AlphaFoldDB" id="A0A3Q8CFG4"/>
<gene>
    <name evidence="1" type="ORF">BSQ50_00925</name>
</gene>
<protein>
    <submittedName>
        <fullName evidence="1">Uncharacterized protein</fullName>
    </submittedName>
</protein>
<name>A0A3Q8CFG4_9LACO</name>
<evidence type="ECO:0000313" key="1">
    <source>
        <dbReference type="EMBL" id="AUJ31256.1"/>
    </source>
</evidence>
<proteinExistence type="predicted"/>